<dbReference type="EMBL" id="BAABME010026928">
    <property type="protein sequence ID" value="GAA0174774.1"/>
    <property type="molecule type" value="Genomic_DNA"/>
</dbReference>
<dbReference type="Proteomes" id="UP001454036">
    <property type="component" value="Unassembled WGS sequence"/>
</dbReference>
<reference evidence="2 3" key="1">
    <citation type="submission" date="2024-01" db="EMBL/GenBank/DDBJ databases">
        <title>The complete chloroplast genome sequence of Lithospermum erythrorhizon: insights into the phylogenetic relationship among Boraginaceae species and the maternal lineages of purple gromwells.</title>
        <authorList>
            <person name="Okada T."/>
            <person name="Watanabe K."/>
        </authorList>
    </citation>
    <scope>NUCLEOTIDE SEQUENCE [LARGE SCALE GENOMIC DNA]</scope>
</reference>
<name>A0AAV3RG38_LITER</name>
<sequence length="107" mass="11398">MASKNTQQSQAPVRGGVIEITLAEGLEIKESEVRAPKSDEAEVFAAGVLTEPDTETVRSSRFPLSKRKMPSGEGQKRKTKKSKTSKATESVEGVEGVPVNEPGVKAS</sequence>
<evidence type="ECO:0000256" key="1">
    <source>
        <dbReference type="SAM" id="MobiDB-lite"/>
    </source>
</evidence>
<keyword evidence="3" id="KW-1185">Reference proteome</keyword>
<accession>A0AAV3RG38</accession>
<gene>
    <name evidence="2" type="ORF">LIER_41781</name>
</gene>
<comment type="caution">
    <text evidence="2">The sequence shown here is derived from an EMBL/GenBank/DDBJ whole genome shotgun (WGS) entry which is preliminary data.</text>
</comment>
<protein>
    <submittedName>
        <fullName evidence="2">Uncharacterized protein</fullName>
    </submittedName>
</protein>
<feature type="compositionally biased region" description="Low complexity" evidence="1">
    <location>
        <begin position="85"/>
        <end position="107"/>
    </location>
</feature>
<organism evidence="2 3">
    <name type="scientific">Lithospermum erythrorhizon</name>
    <name type="common">Purple gromwell</name>
    <name type="synonym">Lithospermum officinale var. erythrorhizon</name>
    <dbReference type="NCBI Taxonomy" id="34254"/>
    <lineage>
        <taxon>Eukaryota</taxon>
        <taxon>Viridiplantae</taxon>
        <taxon>Streptophyta</taxon>
        <taxon>Embryophyta</taxon>
        <taxon>Tracheophyta</taxon>
        <taxon>Spermatophyta</taxon>
        <taxon>Magnoliopsida</taxon>
        <taxon>eudicotyledons</taxon>
        <taxon>Gunneridae</taxon>
        <taxon>Pentapetalae</taxon>
        <taxon>asterids</taxon>
        <taxon>lamiids</taxon>
        <taxon>Boraginales</taxon>
        <taxon>Boraginaceae</taxon>
        <taxon>Boraginoideae</taxon>
        <taxon>Lithospermeae</taxon>
        <taxon>Lithospermum</taxon>
    </lineage>
</organism>
<feature type="region of interest" description="Disordered" evidence="1">
    <location>
        <begin position="52"/>
        <end position="107"/>
    </location>
</feature>
<evidence type="ECO:0000313" key="2">
    <source>
        <dbReference type="EMBL" id="GAA0174774.1"/>
    </source>
</evidence>
<dbReference type="AlphaFoldDB" id="A0AAV3RG38"/>
<evidence type="ECO:0000313" key="3">
    <source>
        <dbReference type="Proteomes" id="UP001454036"/>
    </source>
</evidence>
<proteinExistence type="predicted"/>